<reference evidence="1" key="2">
    <citation type="submission" date="2023-07" db="EMBL/GenBank/DDBJ databases">
        <authorList>
            <person name="Bai X.-H."/>
            <person name="Wang H.-H."/>
            <person name="Wang J."/>
            <person name="Ma M.-Y."/>
            <person name="Hu H.-H."/>
            <person name="Song Z.-L."/>
            <person name="Ma H.-G."/>
            <person name="Fan Y."/>
            <person name="Du C.-Y."/>
            <person name="Xu J.-C."/>
        </authorList>
    </citation>
    <scope>NUCLEOTIDE SEQUENCE</scope>
    <source>
        <strain evidence="1">CZ1</strain>
    </source>
</reference>
<evidence type="ECO:0000313" key="1">
    <source>
        <dbReference type="EMBL" id="WNZ45766.1"/>
    </source>
</evidence>
<dbReference type="EMBL" id="CP130144">
    <property type="protein sequence ID" value="WNZ45766.1"/>
    <property type="molecule type" value="Genomic_DNA"/>
</dbReference>
<evidence type="ECO:0008006" key="2">
    <source>
        <dbReference type="Google" id="ProtNLM"/>
    </source>
</evidence>
<name>A0AA96WTK0_LEPBY</name>
<accession>A0AA96WTK0</accession>
<dbReference type="PANTHER" id="PTHR33803:SF3">
    <property type="entry name" value="BLL1974 PROTEIN"/>
    <property type="match status" value="1"/>
</dbReference>
<gene>
    <name evidence="1" type="ORF">Q2T42_28660</name>
</gene>
<proteinExistence type="predicted"/>
<dbReference type="PANTHER" id="PTHR33803">
    <property type="entry name" value="IS1478 TRANSPOSASE"/>
    <property type="match status" value="1"/>
</dbReference>
<reference evidence="1" key="1">
    <citation type="journal article" date="2023" name="Plants (Basel)">
        <title>Genomic Analysis of Leptolyngbya boryana CZ1 Reveals Efficient Carbon Fixation Modules.</title>
        <authorList>
            <person name="Bai X."/>
            <person name="Wang H."/>
            <person name="Cheng W."/>
            <person name="Wang J."/>
            <person name="Ma M."/>
            <person name="Hu H."/>
            <person name="Song Z."/>
            <person name="Ma H."/>
            <person name="Fan Y."/>
            <person name="Du C."/>
            <person name="Xu J."/>
        </authorList>
    </citation>
    <scope>NUCLEOTIDE SEQUENCE</scope>
    <source>
        <strain evidence="1">CZ1</strain>
    </source>
</reference>
<protein>
    <recommendedName>
        <fullName evidence="2">Transposase</fullName>
    </recommendedName>
</protein>
<dbReference type="RefSeq" id="WP_316427240.1">
    <property type="nucleotide sequence ID" value="NZ_CP130144.1"/>
</dbReference>
<organism evidence="1">
    <name type="scientific">Leptolyngbya boryana CZ1</name>
    <dbReference type="NCBI Taxonomy" id="3060204"/>
    <lineage>
        <taxon>Bacteria</taxon>
        <taxon>Bacillati</taxon>
        <taxon>Cyanobacteriota</taxon>
        <taxon>Cyanophyceae</taxon>
        <taxon>Leptolyngbyales</taxon>
        <taxon>Leptolyngbyaceae</taxon>
        <taxon>Leptolyngbya group</taxon>
        <taxon>Leptolyngbya</taxon>
    </lineage>
</organism>
<dbReference type="AlphaFoldDB" id="A0AA96WTK0"/>
<sequence length="137" mass="15128">MLTTTNASNWIVGIAAQHGNPYDGATLTPAVEQVERLTGIRPKHATVDQGFRGKDHHPEDVEVLVCDKRKRTGKMRRLFKRRSAIEPVIGHSKSDHCLGRNYLKGQLGDSLNALLAGCGFNLRKLFRALMTPDAEPA</sequence>